<sequence length="51" mass="5722">MKYVFILLTSLMLLGCTQVAVPDDEIERMRASMPPERDPPAAYNRQGLSVP</sequence>
<evidence type="ECO:0000313" key="4">
    <source>
        <dbReference type="Proteomes" id="UP000595362"/>
    </source>
</evidence>
<proteinExistence type="predicted"/>
<evidence type="ECO:0000313" key="3">
    <source>
        <dbReference type="EMBL" id="QQG36176.1"/>
    </source>
</evidence>
<name>A0A7T5R2D1_9BACT</name>
<evidence type="ECO:0008006" key="5">
    <source>
        <dbReference type="Google" id="ProtNLM"/>
    </source>
</evidence>
<evidence type="ECO:0000256" key="2">
    <source>
        <dbReference type="SAM" id="SignalP"/>
    </source>
</evidence>
<organism evidence="3 4">
    <name type="scientific">Micavibrio aeruginosavorus</name>
    <dbReference type="NCBI Taxonomy" id="349221"/>
    <lineage>
        <taxon>Bacteria</taxon>
        <taxon>Pseudomonadati</taxon>
        <taxon>Bdellovibrionota</taxon>
        <taxon>Bdellovibrionia</taxon>
        <taxon>Bdellovibrionales</taxon>
        <taxon>Pseudobdellovibrionaceae</taxon>
        <taxon>Micavibrio</taxon>
    </lineage>
</organism>
<evidence type="ECO:0000256" key="1">
    <source>
        <dbReference type="SAM" id="MobiDB-lite"/>
    </source>
</evidence>
<feature type="compositionally biased region" description="Basic and acidic residues" evidence="1">
    <location>
        <begin position="30"/>
        <end position="39"/>
    </location>
</feature>
<dbReference type="AlphaFoldDB" id="A0A7T5R2D1"/>
<feature type="signal peptide" evidence="2">
    <location>
        <begin position="1"/>
        <end position="22"/>
    </location>
</feature>
<dbReference type="PROSITE" id="PS51257">
    <property type="entry name" value="PROKAR_LIPOPROTEIN"/>
    <property type="match status" value="1"/>
</dbReference>
<dbReference type="Proteomes" id="UP000595362">
    <property type="component" value="Chromosome"/>
</dbReference>
<protein>
    <recommendedName>
        <fullName evidence="5">Lipoprotein</fullName>
    </recommendedName>
</protein>
<keyword evidence="2" id="KW-0732">Signal</keyword>
<accession>A0A7T5R2D1</accession>
<feature type="region of interest" description="Disordered" evidence="1">
    <location>
        <begin position="30"/>
        <end position="51"/>
    </location>
</feature>
<gene>
    <name evidence="3" type="ORF">HYS17_11920</name>
</gene>
<feature type="chain" id="PRO_5032369961" description="Lipoprotein" evidence="2">
    <location>
        <begin position="23"/>
        <end position="51"/>
    </location>
</feature>
<reference evidence="3 4" key="1">
    <citation type="submission" date="2020-07" db="EMBL/GenBank/DDBJ databases">
        <title>Huge and variable diversity of episymbiotic CPR bacteria and DPANN archaea in groundwater ecosystems.</title>
        <authorList>
            <person name="He C.Y."/>
            <person name="Keren R."/>
            <person name="Whittaker M."/>
            <person name="Farag I.F."/>
            <person name="Doudna J."/>
            <person name="Cate J.H.D."/>
            <person name="Banfield J.F."/>
        </authorList>
    </citation>
    <scope>NUCLEOTIDE SEQUENCE [LARGE SCALE GENOMIC DNA]</scope>
    <source>
        <strain evidence="3">NC_groundwater_70_Ag_B-0.1um_54_66</strain>
    </source>
</reference>
<dbReference type="EMBL" id="CP066681">
    <property type="protein sequence ID" value="QQG36176.1"/>
    <property type="molecule type" value="Genomic_DNA"/>
</dbReference>